<dbReference type="OrthoDB" id="340431at2759"/>
<dbReference type="FunFam" id="1.10.2020.20:FF:000001">
    <property type="entry name" value="Proteasomal ubiquitin receptor ADRM1"/>
    <property type="match status" value="1"/>
</dbReference>
<proteinExistence type="inferred from homology"/>
<evidence type="ECO:0000313" key="10">
    <source>
        <dbReference type="EMBL" id="CAD5119172.1"/>
    </source>
</evidence>
<dbReference type="GO" id="GO:0008541">
    <property type="term" value="C:proteasome regulatory particle, lid subcomplex"/>
    <property type="evidence" value="ECO:0007669"/>
    <property type="project" value="TreeGrafter"/>
</dbReference>
<organism evidence="10 11">
    <name type="scientific">Dimorphilus gyrociliatus</name>
    <dbReference type="NCBI Taxonomy" id="2664684"/>
    <lineage>
        <taxon>Eukaryota</taxon>
        <taxon>Metazoa</taxon>
        <taxon>Spiralia</taxon>
        <taxon>Lophotrochozoa</taxon>
        <taxon>Annelida</taxon>
        <taxon>Polychaeta</taxon>
        <taxon>Polychaeta incertae sedis</taxon>
        <taxon>Dinophilidae</taxon>
        <taxon>Dimorphilus</taxon>
    </lineage>
</organism>
<evidence type="ECO:0000256" key="1">
    <source>
        <dbReference type="ARBA" id="ARBA00004123"/>
    </source>
</evidence>
<comment type="caution">
    <text evidence="10">The sequence shown here is derived from an EMBL/GenBank/DDBJ whole genome shotgun (WGS) entry which is preliminary data.</text>
</comment>
<keyword evidence="5" id="KW-0647">Proteasome</keyword>
<accession>A0A7I8VS80</accession>
<evidence type="ECO:0000313" key="11">
    <source>
        <dbReference type="Proteomes" id="UP000549394"/>
    </source>
</evidence>
<evidence type="ECO:0000256" key="5">
    <source>
        <dbReference type="ARBA" id="ARBA00022942"/>
    </source>
</evidence>
<comment type="subcellular location">
    <subcellularLocation>
        <location evidence="2">Cytoplasm</location>
    </subcellularLocation>
    <subcellularLocation>
        <location evidence="1">Nucleus</location>
    </subcellularLocation>
</comment>
<dbReference type="CDD" id="cd13314">
    <property type="entry name" value="PH_Rpn13"/>
    <property type="match status" value="1"/>
</dbReference>
<dbReference type="Proteomes" id="UP000549394">
    <property type="component" value="Unassembled WGS sequence"/>
</dbReference>
<feature type="region of interest" description="Disordered" evidence="7">
    <location>
        <begin position="175"/>
        <end position="237"/>
    </location>
</feature>
<dbReference type="PROSITE" id="PS51917">
    <property type="entry name" value="PRU"/>
    <property type="match status" value="1"/>
</dbReference>
<dbReference type="GO" id="GO:0005737">
    <property type="term" value="C:cytoplasm"/>
    <property type="evidence" value="ECO:0007669"/>
    <property type="project" value="UniProtKB-SubCell"/>
</dbReference>
<name>A0A7I8VS80_9ANNE</name>
<dbReference type="InterPro" id="IPR044868">
    <property type="entry name" value="Rpn13/ADRM1_Pru"/>
</dbReference>
<evidence type="ECO:0000256" key="4">
    <source>
        <dbReference type="ARBA" id="ARBA00022490"/>
    </source>
</evidence>
<evidence type="ECO:0000256" key="7">
    <source>
        <dbReference type="SAM" id="MobiDB-lite"/>
    </source>
</evidence>
<evidence type="ECO:0000256" key="2">
    <source>
        <dbReference type="ARBA" id="ARBA00004496"/>
    </source>
</evidence>
<dbReference type="GO" id="GO:0005634">
    <property type="term" value="C:nucleus"/>
    <property type="evidence" value="ECO:0007669"/>
    <property type="project" value="UniProtKB-SubCell"/>
</dbReference>
<feature type="domain" description="Pru" evidence="9">
    <location>
        <begin position="12"/>
        <end position="127"/>
    </location>
</feature>
<dbReference type="InterPro" id="IPR032368">
    <property type="entry name" value="RPN13_DEUBAD"/>
</dbReference>
<gene>
    <name evidence="10" type="ORF">DGYR_LOCUS7455</name>
</gene>
<comment type="similarity">
    <text evidence="3">Belongs to the ADRM1 family.</text>
</comment>
<dbReference type="InterPro" id="IPR006773">
    <property type="entry name" value="Rpn13/ADRM1"/>
</dbReference>
<dbReference type="InterPro" id="IPR044867">
    <property type="entry name" value="DEUBAD_dom"/>
</dbReference>
<evidence type="ECO:0000259" key="8">
    <source>
        <dbReference type="PROSITE" id="PS51916"/>
    </source>
</evidence>
<keyword evidence="4" id="KW-0963">Cytoplasm</keyword>
<dbReference type="FunFam" id="2.30.29.70:FF:000001">
    <property type="entry name" value="Proteasomal ubiquitin receptor ADRM1"/>
    <property type="match status" value="1"/>
</dbReference>
<reference evidence="10 11" key="1">
    <citation type="submission" date="2020-08" db="EMBL/GenBank/DDBJ databases">
        <authorList>
            <person name="Hejnol A."/>
        </authorList>
    </citation>
    <scope>NUCLEOTIDE SEQUENCE [LARGE SCALE GENOMIC DNA]</scope>
</reference>
<dbReference type="AlphaFoldDB" id="A0A7I8VS80"/>
<dbReference type="GO" id="GO:0070628">
    <property type="term" value="F:proteasome binding"/>
    <property type="evidence" value="ECO:0007669"/>
    <property type="project" value="TreeGrafter"/>
</dbReference>
<dbReference type="Gene3D" id="2.30.29.70">
    <property type="entry name" value="Proteasomal ubiquitin receptor Rpn13/ADRM1"/>
    <property type="match status" value="1"/>
</dbReference>
<dbReference type="InterPro" id="IPR038633">
    <property type="entry name" value="Rpn13/ADRM1_Pru_sf"/>
</dbReference>
<feature type="region of interest" description="Disordered" evidence="7">
    <location>
        <begin position="124"/>
        <end position="147"/>
    </location>
</feature>
<dbReference type="EMBL" id="CAJFCJ010000009">
    <property type="protein sequence ID" value="CAD5119172.1"/>
    <property type="molecule type" value="Genomic_DNA"/>
</dbReference>
<dbReference type="Pfam" id="PF04683">
    <property type="entry name" value="Rpn13_ADRM1_Pru"/>
    <property type="match status" value="1"/>
</dbReference>
<feature type="compositionally biased region" description="Polar residues" evidence="7">
    <location>
        <begin position="187"/>
        <end position="213"/>
    </location>
</feature>
<dbReference type="PANTHER" id="PTHR12225:SF0">
    <property type="entry name" value="PROTEASOMAL UBIQUITIN RECEPTOR ADRM1"/>
    <property type="match status" value="1"/>
</dbReference>
<evidence type="ECO:0000256" key="3">
    <source>
        <dbReference type="ARBA" id="ARBA00009216"/>
    </source>
</evidence>
<dbReference type="Gene3D" id="1.10.2020.20">
    <property type="match status" value="1"/>
</dbReference>
<dbReference type="InterPro" id="IPR038108">
    <property type="entry name" value="RPN13_DEUBAD_sf"/>
</dbReference>
<sequence length="361" mass="38701">MASGALFGSTRSQSKNLLEFRAGKMTLNSSDKIVYPDKRKGLIYIFQSEDGLMHFCWKDRTSNKPEDDLIIFPDDTVFRRVPQCKTGRVFLLKFKSSTRKLFFWVQEPKTDKDEDNCKKVNELLNHPPPQMGSRGGTGNGGLPSDVADPELSNILGGMNQQQLIQLLGMGGGPNSSNLNAIIGRPGSGQTTSESTTPSRVQSSPGPRSGTADSAQVGARPATAATAPSNEGSEQRAQRIQLSDLQSMLTDMAPAGQSVDISSALTPEALIPLLSNPAHREALLPHLPEAESLPRTTDELRATVSSPHFQQALQTFASALATGQLGPVIAQFELGEAAQQAAQNGDVEGFVKALQDSEKSSK</sequence>
<evidence type="ECO:0000256" key="6">
    <source>
        <dbReference type="ARBA" id="ARBA00023242"/>
    </source>
</evidence>
<feature type="domain" description="DEUBAD" evidence="8">
    <location>
        <begin position="250"/>
        <end position="361"/>
    </location>
</feature>
<keyword evidence="6" id="KW-0539">Nucleus</keyword>
<protein>
    <submittedName>
        <fullName evidence="10">DgyrCDS7810</fullName>
    </submittedName>
</protein>
<dbReference type="Pfam" id="PF16550">
    <property type="entry name" value="RPN13_C"/>
    <property type="match status" value="1"/>
</dbReference>
<keyword evidence="11" id="KW-1185">Reference proteome</keyword>
<dbReference type="PANTHER" id="PTHR12225">
    <property type="entry name" value="ADHESION REGULATING MOLECULE 1 110 KDA CELL MEMBRANE GLYCOPROTEIN"/>
    <property type="match status" value="1"/>
</dbReference>
<dbReference type="PROSITE" id="PS51916">
    <property type="entry name" value="DEUBAD"/>
    <property type="match status" value="1"/>
</dbReference>
<dbReference type="GO" id="GO:0061133">
    <property type="term" value="F:endopeptidase activator activity"/>
    <property type="evidence" value="ECO:0007669"/>
    <property type="project" value="TreeGrafter"/>
</dbReference>
<evidence type="ECO:0000259" key="9">
    <source>
        <dbReference type="PROSITE" id="PS51917"/>
    </source>
</evidence>